<dbReference type="EMBL" id="CACRSQ010000003">
    <property type="protein sequence ID" value="VYT03061.1"/>
    <property type="molecule type" value="Genomic_DNA"/>
</dbReference>
<dbReference type="InterPro" id="IPR045070">
    <property type="entry name" value="MATE_MepA-like"/>
</dbReference>
<evidence type="ECO:0000313" key="11">
    <source>
        <dbReference type="EMBL" id="VYT03061.1"/>
    </source>
</evidence>
<keyword evidence="9" id="KW-0046">Antibiotic resistance</keyword>
<evidence type="ECO:0000256" key="6">
    <source>
        <dbReference type="ARBA" id="ARBA00022692"/>
    </source>
</evidence>
<feature type="transmembrane region" description="Helical" evidence="10">
    <location>
        <begin position="95"/>
        <end position="117"/>
    </location>
</feature>
<dbReference type="Pfam" id="PF01554">
    <property type="entry name" value="MatE"/>
    <property type="match status" value="2"/>
</dbReference>
<evidence type="ECO:0000256" key="10">
    <source>
        <dbReference type="SAM" id="Phobius"/>
    </source>
</evidence>
<dbReference type="PIRSF" id="PIRSF006603">
    <property type="entry name" value="DinF"/>
    <property type="match status" value="1"/>
</dbReference>
<dbReference type="GO" id="GO:0015297">
    <property type="term" value="F:antiporter activity"/>
    <property type="evidence" value="ECO:0007669"/>
    <property type="project" value="InterPro"/>
</dbReference>
<keyword evidence="6 10" id="KW-0812">Transmembrane</keyword>
<evidence type="ECO:0000256" key="3">
    <source>
        <dbReference type="ARBA" id="ARBA00022106"/>
    </source>
</evidence>
<feature type="transmembrane region" description="Helical" evidence="10">
    <location>
        <begin position="314"/>
        <end position="338"/>
    </location>
</feature>
<feature type="transmembrane region" description="Helical" evidence="10">
    <location>
        <begin position="363"/>
        <end position="382"/>
    </location>
</feature>
<gene>
    <name evidence="11" type="primary">mepA_6</name>
    <name evidence="11" type="ORF">ACLFYP115_01369</name>
</gene>
<dbReference type="InterPro" id="IPR048279">
    <property type="entry name" value="MdtK-like"/>
</dbReference>
<organism evidence="11">
    <name type="scientific">Anaerostipes caccae</name>
    <dbReference type="NCBI Taxonomy" id="105841"/>
    <lineage>
        <taxon>Bacteria</taxon>
        <taxon>Bacillati</taxon>
        <taxon>Bacillota</taxon>
        <taxon>Clostridia</taxon>
        <taxon>Lachnospirales</taxon>
        <taxon>Lachnospiraceae</taxon>
        <taxon>Anaerostipes</taxon>
    </lineage>
</organism>
<sequence length="448" mass="48223">MHKEGIYHMKEMSCFKVFLKYSSLNVLGMLGLSFYILADTFFVSRALGADGLTALNLAIPVYSFINGSGLMLGIGGGTKYSILRSQKNKTKANQVFTNAVVLTGIVAGIFCLLGIFCSGPMVRMLGANESVFQMTKTYLQVILLFAPMFMANNLLLCFVRNDGNPHLAMAAMICGSLSNIILDYIFIFPLGMGLFGAAFATGLAPVISILILSPYLINKRNQFHLKKCRLSANLLLDIFSSGLPSLITEVSSGIVIIVFNMILLRIAGNIGVAAYGVIANLSLVVMAVYTGIAQGIQPVLSSNYGAGNHKNVTVILRYAVTAVIVISACVYLCIFFGAEPITGVFNSSHNKTLQDIAAAGLKIYFTASVFAGFNVVAAVYFTSTEYPRPAHIISILRGFVIIIPMAFLLSALGGITGVWAAFPTTELLVSLIGMILLFQFHKVKKKDS</sequence>
<accession>A0A6N2TGE4</accession>
<feature type="transmembrane region" description="Helical" evidence="10">
    <location>
        <begin position="21"/>
        <end position="42"/>
    </location>
</feature>
<dbReference type="PANTHER" id="PTHR43823:SF3">
    <property type="entry name" value="MULTIDRUG EXPORT PROTEIN MEPA"/>
    <property type="match status" value="1"/>
</dbReference>
<dbReference type="PANTHER" id="PTHR43823">
    <property type="entry name" value="SPORULATION PROTEIN YKVU"/>
    <property type="match status" value="1"/>
</dbReference>
<evidence type="ECO:0000256" key="8">
    <source>
        <dbReference type="ARBA" id="ARBA00023136"/>
    </source>
</evidence>
<feature type="transmembrane region" description="Helical" evidence="10">
    <location>
        <begin position="137"/>
        <end position="159"/>
    </location>
</feature>
<feature type="transmembrane region" description="Helical" evidence="10">
    <location>
        <begin position="166"/>
        <end position="188"/>
    </location>
</feature>
<feature type="transmembrane region" description="Helical" evidence="10">
    <location>
        <begin position="272"/>
        <end position="293"/>
    </location>
</feature>
<feature type="transmembrane region" description="Helical" evidence="10">
    <location>
        <begin position="418"/>
        <end position="438"/>
    </location>
</feature>
<feature type="transmembrane region" description="Helical" evidence="10">
    <location>
        <begin position="238"/>
        <end position="266"/>
    </location>
</feature>
<dbReference type="InterPro" id="IPR002528">
    <property type="entry name" value="MATE_fam"/>
</dbReference>
<feature type="transmembrane region" description="Helical" evidence="10">
    <location>
        <begin position="194"/>
        <end position="217"/>
    </location>
</feature>
<name>A0A6N2TGE4_9FIRM</name>
<keyword evidence="4" id="KW-0813">Transport</keyword>
<dbReference type="GO" id="GO:0042910">
    <property type="term" value="F:xenobiotic transmembrane transporter activity"/>
    <property type="evidence" value="ECO:0007669"/>
    <property type="project" value="InterPro"/>
</dbReference>
<keyword evidence="5" id="KW-1003">Cell membrane</keyword>
<dbReference type="InterPro" id="IPR051327">
    <property type="entry name" value="MATE_MepA_subfamily"/>
</dbReference>
<keyword evidence="7 10" id="KW-1133">Transmembrane helix</keyword>
<reference evidence="11" key="1">
    <citation type="submission" date="2019-11" db="EMBL/GenBank/DDBJ databases">
        <authorList>
            <person name="Feng L."/>
        </authorList>
    </citation>
    <scope>NUCLEOTIDE SEQUENCE</scope>
    <source>
        <strain evidence="11">AcaccaeLFYP115</strain>
    </source>
</reference>
<protein>
    <recommendedName>
        <fullName evidence="3">Multidrug export protein MepA</fullName>
    </recommendedName>
</protein>
<dbReference type="GO" id="GO:0046677">
    <property type="term" value="P:response to antibiotic"/>
    <property type="evidence" value="ECO:0007669"/>
    <property type="project" value="UniProtKB-KW"/>
</dbReference>
<evidence type="ECO:0000256" key="1">
    <source>
        <dbReference type="ARBA" id="ARBA00004651"/>
    </source>
</evidence>
<evidence type="ECO:0000256" key="2">
    <source>
        <dbReference type="ARBA" id="ARBA00008417"/>
    </source>
</evidence>
<evidence type="ECO:0000256" key="7">
    <source>
        <dbReference type="ARBA" id="ARBA00022989"/>
    </source>
</evidence>
<feature type="transmembrane region" description="Helical" evidence="10">
    <location>
        <begin position="54"/>
        <end position="74"/>
    </location>
</feature>
<proteinExistence type="inferred from homology"/>
<feature type="transmembrane region" description="Helical" evidence="10">
    <location>
        <begin position="394"/>
        <end position="412"/>
    </location>
</feature>
<dbReference type="AlphaFoldDB" id="A0A6N2TGE4"/>
<keyword evidence="8 10" id="KW-0472">Membrane</keyword>
<dbReference type="NCBIfam" id="TIGR00797">
    <property type="entry name" value="matE"/>
    <property type="match status" value="1"/>
</dbReference>
<evidence type="ECO:0000256" key="9">
    <source>
        <dbReference type="ARBA" id="ARBA00023251"/>
    </source>
</evidence>
<comment type="subcellular location">
    <subcellularLocation>
        <location evidence="1">Cell membrane</location>
        <topology evidence="1">Multi-pass membrane protein</topology>
    </subcellularLocation>
</comment>
<evidence type="ECO:0000256" key="5">
    <source>
        <dbReference type="ARBA" id="ARBA00022475"/>
    </source>
</evidence>
<comment type="similarity">
    <text evidence="2">Belongs to the multi antimicrobial extrusion (MATE) (TC 2.A.66.1) family. MepA subfamily.</text>
</comment>
<evidence type="ECO:0000256" key="4">
    <source>
        <dbReference type="ARBA" id="ARBA00022448"/>
    </source>
</evidence>
<dbReference type="GO" id="GO:0005886">
    <property type="term" value="C:plasma membrane"/>
    <property type="evidence" value="ECO:0007669"/>
    <property type="project" value="UniProtKB-SubCell"/>
</dbReference>
<dbReference type="CDD" id="cd13143">
    <property type="entry name" value="MATE_MepA_like"/>
    <property type="match status" value="1"/>
</dbReference>